<comment type="caution">
    <text evidence="2">The sequence shown here is derived from an EMBL/GenBank/DDBJ whole genome shotgun (WGS) entry which is preliminary data.</text>
</comment>
<proteinExistence type="predicted"/>
<evidence type="ECO:0000256" key="1">
    <source>
        <dbReference type="SAM" id="SignalP"/>
    </source>
</evidence>
<dbReference type="EMBL" id="JBFXLT010000002">
    <property type="protein sequence ID" value="KAL2822460.1"/>
    <property type="molecule type" value="Genomic_DNA"/>
</dbReference>
<name>A0ABR4I3X5_9EURO</name>
<evidence type="ECO:0000313" key="2">
    <source>
        <dbReference type="EMBL" id="KAL2822460.1"/>
    </source>
</evidence>
<organism evidence="2 3">
    <name type="scientific">Aspergillus granulosus</name>
    <dbReference type="NCBI Taxonomy" id="176169"/>
    <lineage>
        <taxon>Eukaryota</taxon>
        <taxon>Fungi</taxon>
        <taxon>Dikarya</taxon>
        <taxon>Ascomycota</taxon>
        <taxon>Pezizomycotina</taxon>
        <taxon>Eurotiomycetes</taxon>
        <taxon>Eurotiomycetidae</taxon>
        <taxon>Eurotiales</taxon>
        <taxon>Aspergillaceae</taxon>
        <taxon>Aspergillus</taxon>
        <taxon>Aspergillus subgen. Nidulantes</taxon>
    </lineage>
</organism>
<protein>
    <submittedName>
        <fullName evidence="2">Uncharacterized protein</fullName>
    </submittedName>
</protein>
<accession>A0ABR4I3X5</accession>
<reference evidence="2 3" key="1">
    <citation type="submission" date="2024-07" db="EMBL/GenBank/DDBJ databases">
        <title>Section-level genome sequencing and comparative genomics of Aspergillus sections Usti and Cavernicolus.</title>
        <authorList>
            <consortium name="Lawrence Berkeley National Laboratory"/>
            <person name="Nybo J.L."/>
            <person name="Vesth T.C."/>
            <person name="Theobald S."/>
            <person name="Frisvad J.C."/>
            <person name="Larsen T.O."/>
            <person name="Kjaerboelling I."/>
            <person name="Rothschild-Mancinelli K."/>
            <person name="Lyhne E.K."/>
            <person name="Kogle M.E."/>
            <person name="Barry K."/>
            <person name="Clum A."/>
            <person name="Na H."/>
            <person name="Ledsgaard L."/>
            <person name="Lin J."/>
            <person name="Lipzen A."/>
            <person name="Kuo A."/>
            <person name="Riley R."/>
            <person name="Mondo S."/>
            <person name="Labutti K."/>
            <person name="Haridas S."/>
            <person name="Pangalinan J."/>
            <person name="Salamov A.A."/>
            <person name="Simmons B.A."/>
            <person name="Magnuson J.K."/>
            <person name="Chen J."/>
            <person name="Drula E."/>
            <person name="Henrissat B."/>
            <person name="Wiebenga A."/>
            <person name="Lubbers R.J."/>
            <person name="Gomes A.C."/>
            <person name="Makela M.R."/>
            <person name="Stajich J."/>
            <person name="Grigoriev I.V."/>
            <person name="Mortensen U.H."/>
            <person name="De Vries R.P."/>
            <person name="Baker S.E."/>
            <person name="Andersen M.R."/>
        </authorList>
    </citation>
    <scope>NUCLEOTIDE SEQUENCE [LARGE SCALE GENOMIC DNA]</scope>
    <source>
        <strain evidence="2 3">CBS 588.65</strain>
    </source>
</reference>
<keyword evidence="3" id="KW-1185">Reference proteome</keyword>
<evidence type="ECO:0000313" key="3">
    <source>
        <dbReference type="Proteomes" id="UP001610334"/>
    </source>
</evidence>
<feature type="signal peptide" evidence="1">
    <location>
        <begin position="1"/>
        <end position="18"/>
    </location>
</feature>
<sequence>MKLFTPLLISALSLTAKAADCTAPNQQWFSDAAVQMMWSIRAWLCPNAWNQAITAGPDGGWCDAGGGVISAYWGTWTISGMQSEQQCWDITEEIIKQCMWYNYESTSWNGGSWTYGSIYAGGWFWADSTKTCSHAVKRGLGGAVEDEVDVEGPTNFTLADGTVQKIDRQVWLDVTEDGVKVVREETYP</sequence>
<keyword evidence="1" id="KW-0732">Signal</keyword>
<feature type="chain" id="PRO_5046577866" evidence="1">
    <location>
        <begin position="19"/>
        <end position="188"/>
    </location>
</feature>
<dbReference type="Proteomes" id="UP001610334">
    <property type="component" value="Unassembled WGS sequence"/>
</dbReference>
<gene>
    <name evidence="2" type="ORF">BJX63DRAFT_427027</name>
</gene>